<sequence>MKLTCVLIVAMLFLTVCQLITPDDSRDKQEYPAERWRTKMQNSKRTTSTRKCKGPLVFCLENHECCSKFCDFSDIPLRYCSTP</sequence>
<dbReference type="Pfam" id="PF02950">
    <property type="entry name" value="Conotoxin"/>
    <property type="match status" value="1"/>
</dbReference>
<accession>M1F105</accession>
<name>M1F105_CONBR</name>
<protein>
    <submittedName>
        <fullName evidence="4">O-superfamily conotoxin Br7.6</fullName>
    </submittedName>
</protein>
<evidence type="ECO:0000256" key="2">
    <source>
        <dbReference type="ARBA" id="ARBA00022525"/>
    </source>
</evidence>
<keyword evidence="3" id="KW-0732">Signal</keyword>
<feature type="chain" id="PRO_5004014947" evidence="3">
    <location>
        <begin position="20"/>
        <end position="83"/>
    </location>
</feature>
<comment type="subcellular location">
    <subcellularLocation>
        <location evidence="1">Secreted</location>
    </subcellularLocation>
</comment>
<reference evidence="4" key="1">
    <citation type="submission" date="2012-02" db="EMBL/GenBank/DDBJ databases">
        <title>Diversity of O-conotoxins from the worm-hunting cone snail Conus brunneus from the Mexican Pacific coast.</title>
        <authorList>
            <person name="Zamora-Bustillos R."/>
            <person name="Rivera-Reyes R."/>
            <person name="Aguilar M.B."/>
            <person name="Falcon A."/>
            <person name="Michel-Morfin E."/>
            <person name="Landa-Jaime V."/>
            <person name="Heimer de la Cotera E.P."/>
        </authorList>
    </citation>
    <scope>NUCLEOTIDE SEQUENCE</scope>
</reference>
<feature type="signal peptide" evidence="3">
    <location>
        <begin position="1"/>
        <end position="19"/>
    </location>
</feature>
<keyword evidence="2" id="KW-0964">Secreted</keyword>
<dbReference type="GO" id="GO:0005576">
    <property type="term" value="C:extracellular region"/>
    <property type="evidence" value="ECO:0007669"/>
    <property type="project" value="UniProtKB-SubCell"/>
</dbReference>
<evidence type="ECO:0000256" key="3">
    <source>
        <dbReference type="SAM" id="SignalP"/>
    </source>
</evidence>
<evidence type="ECO:0000313" key="4">
    <source>
        <dbReference type="EMBL" id="AFI41813.1"/>
    </source>
</evidence>
<dbReference type="EMBL" id="JQ683157">
    <property type="protein sequence ID" value="AFI41813.1"/>
    <property type="molecule type" value="mRNA"/>
</dbReference>
<evidence type="ECO:0000256" key="1">
    <source>
        <dbReference type="ARBA" id="ARBA00004613"/>
    </source>
</evidence>
<dbReference type="GO" id="GO:0008200">
    <property type="term" value="F:ion channel inhibitor activity"/>
    <property type="evidence" value="ECO:0007669"/>
    <property type="project" value="InterPro"/>
</dbReference>
<dbReference type="InterPro" id="IPR004214">
    <property type="entry name" value="Conotoxin"/>
</dbReference>
<proteinExistence type="evidence at transcript level"/>
<dbReference type="AlphaFoldDB" id="M1F105"/>
<organism evidence="4">
    <name type="scientific">Conus brunneus</name>
    <name type="common">Wood's brown cone</name>
    <dbReference type="NCBI Taxonomy" id="101289"/>
    <lineage>
        <taxon>Eukaryota</taxon>
        <taxon>Metazoa</taxon>
        <taxon>Spiralia</taxon>
        <taxon>Lophotrochozoa</taxon>
        <taxon>Mollusca</taxon>
        <taxon>Gastropoda</taxon>
        <taxon>Caenogastropoda</taxon>
        <taxon>Neogastropoda</taxon>
        <taxon>Conoidea</taxon>
        <taxon>Conidae</taxon>
        <taxon>Conus</taxon>
        <taxon>Stephanoconus</taxon>
    </lineage>
</organism>